<evidence type="ECO:0000313" key="1">
    <source>
        <dbReference type="EMBL" id="GAA4335468.1"/>
    </source>
</evidence>
<keyword evidence="2" id="KW-1185">Reference proteome</keyword>
<reference evidence="2" key="1">
    <citation type="journal article" date="2019" name="Int. J. Syst. Evol. Microbiol.">
        <title>The Global Catalogue of Microorganisms (GCM) 10K type strain sequencing project: providing services to taxonomists for standard genome sequencing and annotation.</title>
        <authorList>
            <consortium name="The Broad Institute Genomics Platform"/>
            <consortium name="The Broad Institute Genome Sequencing Center for Infectious Disease"/>
            <person name="Wu L."/>
            <person name="Ma J."/>
        </authorList>
    </citation>
    <scope>NUCLEOTIDE SEQUENCE [LARGE SCALE GENOMIC DNA]</scope>
    <source>
        <strain evidence="2">JCM 17705</strain>
    </source>
</reference>
<evidence type="ECO:0000313" key="2">
    <source>
        <dbReference type="Proteomes" id="UP001500582"/>
    </source>
</evidence>
<accession>A0ABP8H862</accession>
<proteinExistence type="predicted"/>
<comment type="caution">
    <text evidence="1">The sequence shown here is derived from an EMBL/GenBank/DDBJ whole genome shotgun (WGS) entry which is preliminary data.</text>
</comment>
<dbReference type="EMBL" id="BAABFT010000015">
    <property type="protein sequence ID" value="GAA4335468.1"/>
    <property type="molecule type" value="Genomic_DNA"/>
</dbReference>
<organism evidence="1 2">
    <name type="scientific">Mucilaginibacter gynuensis</name>
    <dbReference type="NCBI Taxonomy" id="1302236"/>
    <lineage>
        <taxon>Bacteria</taxon>
        <taxon>Pseudomonadati</taxon>
        <taxon>Bacteroidota</taxon>
        <taxon>Sphingobacteriia</taxon>
        <taxon>Sphingobacteriales</taxon>
        <taxon>Sphingobacteriaceae</taxon>
        <taxon>Mucilaginibacter</taxon>
    </lineage>
</organism>
<sequence>MPGCNPYDQIAPNNYFYRNNNVTMFLINQPHLLRFMANDNRFGANLIVMNEQMASKISNTIYGLKLLKVEQSIEPLSQYFINYYSPTLNLKNLSLYEIIK</sequence>
<gene>
    <name evidence="1" type="ORF">GCM10023149_43500</name>
</gene>
<dbReference type="Proteomes" id="UP001500582">
    <property type="component" value="Unassembled WGS sequence"/>
</dbReference>
<name>A0ABP8H862_9SPHI</name>
<protein>
    <submittedName>
        <fullName evidence="1">Uncharacterized protein</fullName>
    </submittedName>
</protein>